<keyword evidence="8" id="KW-1185">Reference proteome</keyword>
<dbReference type="GO" id="GO:0005737">
    <property type="term" value="C:cytoplasm"/>
    <property type="evidence" value="ECO:0007669"/>
    <property type="project" value="TreeGrafter"/>
</dbReference>
<accession>A0A1Z5TU51</accession>
<dbReference type="CDD" id="cd03141">
    <property type="entry name" value="GATase1_Hsp31_like"/>
    <property type="match status" value="1"/>
</dbReference>
<evidence type="ECO:0000313" key="8">
    <source>
        <dbReference type="Proteomes" id="UP000194280"/>
    </source>
</evidence>
<evidence type="ECO:0000256" key="3">
    <source>
        <dbReference type="ARBA" id="ARBA00023239"/>
    </source>
</evidence>
<evidence type="ECO:0000259" key="6">
    <source>
        <dbReference type="Pfam" id="PF01965"/>
    </source>
</evidence>
<comment type="catalytic activity">
    <reaction evidence="5">
        <text>methylglyoxal + H2O = (R)-lactate + H(+)</text>
        <dbReference type="Rhea" id="RHEA:27754"/>
        <dbReference type="ChEBI" id="CHEBI:15377"/>
        <dbReference type="ChEBI" id="CHEBI:15378"/>
        <dbReference type="ChEBI" id="CHEBI:16004"/>
        <dbReference type="ChEBI" id="CHEBI:17158"/>
        <dbReference type="EC" id="4.2.1.130"/>
    </reaction>
</comment>
<dbReference type="AlphaFoldDB" id="A0A1Z5TU51"/>
<evidence type="ECO:0000313" key="7">
    <source>
        <dbReference type="EMBL" id="OTA39552.1"/>
    </source>
</evidence>
<dbReference type="FunCoup" id="A0A1Z5TU51">
    <property type="interactions" value="103"/>
</dbReference>
<gene>
    <name evidence="7" type="ORF">BTJ68_00607</name>
</gene>
<dbReference type="Proteomes" id="UP000194280">
    <property type="component" value="Unassembled WGS sequence"/>
</dbReference>
<dbReference type="GO" id="GO:0019243">
    <property type="term" value="P:methylglyoxal catabolic process to D-lactate via S-lactoyl-glutathione"/>
    <property type="evidence" value="ECO:0007669"/>
    <property type="project" value="TreeGrafter"/>
</dbReference>
<evidence type="ECO:0000256" key="1">
    <source>
        <dbReference type="ARBA" id="ARBA00013134"/>
    </source>
</evidence>
<proteinExistence type="inferred from homology"/>
<dbReference type="EC" id="4.2.1.130" evidence="1"/>
<evidence type="ECO:0000256" key="5">
    <source>
        <dbReference type="ARBA" id="ARBA00048082"/>
    </source>
</evidence>
<dbReference type="InterPro" id="IPR029062">
    <property type="entry name" value="Class_I_gatase-like"/>
</dbReference>
<dbReference type="InterPro" id="IPR002818">
    <property type="entry name" value="DJ-1/PfpI"/>
</dbReference>
<dbReference type="PANTHER" id="PTHR48094">
    <property type="entry name" value="PROTEIN/NUCLEIC ACID DEGLYCASE DJ-1-RELATED"/>
    <property type="match status" value="1"/>
</dbReference>
<dbReference type="InterPro" id="IPR050325">
    <property type="entry name" value="Prot/Nucl_acid_deglycase"/>
</dbReference>
<keyword evidence="2" id="KW-0346">Stress response</keyword>
<evidence type="ECO:0000256" key="4">
    <source>
        <dbReference type="ARBA" id="ARBA00038493"/>
    </source>
</evidence>
<keyword evidence="3" id="KW-0456">Lyase</keyword>
<comment type="similarity">
    <text evidence="4">Belongs to the peptidase C56 family. HSP31-like subfamily.</text>
</comment>
<dbReference type="OrthoDB" id="543156at2759"/>
<dbReference type="SUPFAM" id="SSF52317">
    <property type="entry name" value="Class I glutamine amidotransferase-like"/>
    <property type="match status" value="1"/>
</dbReference>
<comment type="caution">
    <text evidence="7">The sequence shown here is derived from an EMBL/GenBank/DDBJ whole genome shotgun (WGS) entry which is preliminary data.</text>
</comment>
<dbReference type="STRING" id="1157616.A0A1Z5TU51"/>
<dbReference type="Pfam" id="PF01965">
    <property type="entry name" value="DJ-1_PfpI"/>
    <property type="match status" value="1"/>
</dbReference>
<dbReference type="Gene3D" id="3.40.50.880">
    <property type="match status" value="1"/>
</dbReference>
<dbReference type="PANTHER" id="PTHR48094:SF11">
    <property type="entry name" value="GLUTATHIONE-INDEPENDENT GLYOXALASE HSP31-RELATED"/>
    <property type="match status" value="1"/>
</dbReference>
<feature type="domain" description="DJ-1/PfpI" evidence="6">
    <location>
        <begin position="88"/>
        <end position="154"/>
    </location>
</feature>
<dbReference type="EMBL" id="MUNK01000003">
    <property type="protein sequence ID" value="OTA39552.1"/>
    <property type="molecule type" value="Genomic_DNA"/>
</dbReference>
<dbReference type="VEuPathDB" id="FungiDB:BTJ68_00607"/>
<reference evidence="7 8" key="1">
    <citation type="submission" date="2017-01" db="EMBL/GenBank/DDBJ databases">
        <title>The recent genome duplication of the halophilic yeast Hortaea werneckii: insights from long-read sequencing.</title>
        <authorList>
            <person name="Sinha S."/>
            <person name="Flibotte S."/>
            <person name="Neira M."/>
            <person name="Lenassi M."/>
            <person name="Gostincar C."/>
            <person name="Stajich J.E."/>
            <person name="Nislow C.E."/>
        </authorList>
    </citation>
    <scope>NUCLEOTIDE SEQUENCE [LARGE SCALE GENOMIC DNA]</scope>
    <source>
        <strain evidence="7 8">EXF-2000</strain>
    </source>
</reference>
<dbReference type="GO" id="GO:0019172">
    <property type="term" value="F:glyoxalase III activity"/>
    <property type="evidence" value="ECO:0007669"/>
    <property type="project" value="UniProtKB-EC"/>
</dbReference>
<dbReference type="InParanoid" id="A0A1Z5TU51"/>
<evidence type="ECO:0000256" key="2">
    <source>
        <dbReference type="ARBA" id="ARBA00023016"/>
    </source>
</evidence>
<protein>
    <recommendedName>
        <fullName evidence="1">D-lactate dehydratase</fullName>
        <ecNumber evidence="1">4.2.1.130</ecNumber>
    </recommendedName>
</protein>
<organism evidence="7 8">
    <name type="scientific">Hortaea werneckii EXF-2000</name>
    <dbReference type="NCBI Taxonomy" id="1157616"/>
    <lineage>
        <taxon>Eukaryota</taxon>
        <taxon>Fungi</taxon>
        <taxon>Dikarya</taxon>
        <taxon>Ascomycota</taxon>
        <taxon>Pezizomycotina</taxon>
        <taxon>Dothideomycetes</taxon>
        <taxon>Dothideomycetidae</taxon>
        <taxon>Mycosphaerellales</taxon>
        <taxon>Teratosphaeriaceae</taxon>
        <taxon>Hortaea</taxon>
    </lineage>
</organism>
<name>A0A1Z5TU51_HORWE</name>
<sequence>MSPTKPKFLFVLSSHTSYVLNGEPHPSGWFLPEFAHPFNTLEGKVDMVIASPQGGEAPLDINSITYAKDDGESMEFYRTRSDLWKNTVKLEDLRSSTEEFAGVFYVGGHGPMFDLAHHEASHGIIRDLWESGKVVSAVCHGPAALVNAKLSDGSYLVAGSKVNGFTNREEVAFGTASAMPFMLEDALREHAGGEYGGEFVSGEMWAEKVVVGKEGRLITGQNPASARGVATAILRALEL</sequence>